<protein>
    <recommendedName>
        <fullName evidence="2">Gamma-glutamylcyclotransferase family protein</fullName>
    </recommendedName>
</protein>
<comment type="caution">
    <text evidence="4">The sequence shown here is derived from an EMBL/GenBank/DDBJ whole genome shotgun (WGS) entry which is preliminary data.</text>
</comment>
<dbReference type="Proteomes" id="UP001379949">
    <property type="component" value="Unassembled WGS sequence"/>
</dbReference>
<dbReference type="Pfam" id="PF06094">
    <property type="entry name" value="GGACT"/>
    <property type="match status" value="1"/>
</dbReference>
<dbReference type="InterPro" id="IPR036568">
    <property type="entry name" value="GGCT-like_sf"/>
</dbReference>
<evidence type="ECO:0000313" key="5">
    <source>
        <dbReference type="Proteomes" id="UP001379949"/>
    </source>
</evidence>
<sequence>MPCVFVFGTLKEGFPNFERNQGVRIPGVFSTTVSYPLLLVGERYSPWLLLDAGEGHPVLGQVFSVDDDALAEMDALERITEADGYRRVEMDVVNLDNGLTQRVWVYAKPAHSVKGADVRMTLQGDYLLEHAALYVSRRKV</sequence>
<dbReference type="RefSeq" id="WP_341567729.1">
    <property type="nucleotide sequence ID" value="NZ_JBAKAR010000012.1"/>
</dbReference>
<accession>A0ABU9G7F6</accession>
<dbReference type="CDD" id="cd06661">
    <property type="entry name" value="GGCT_like"/>
    <property type="match status" value="1"/>
</dbReference>
<organism evidence="4 5">
    <name type="scientific">Marinomonas arenicola</name>
    <dbReference type="NCBI Taxonomy" id="569601"/>
    <lineage>
        <taxon>Bacteria</taxon>
        <taxon>Pseudomonadati</taxon>
        <taxon>Pseudomonadota</taxon>
        <taxon>Gammaproteobacteria</taxon>
        <taxon>Oceanospirillales</taxon>
        <taxon>Oceanospirillaceae</taxon>
        <taxon>Marinomonas</taxon>
    </lineage>
</organism>
<evidence type="ECO:0000256" key="2">
    <source>
        <dbReference type="RuleBase" id="RU367036"/>
    </source>
</evidence>
<dbReference type="InterPro" id="IPR009288">
    <property type="entry name" value="AIG2-like_dom"/>
</dbReference>
<gene>
    <name evidence="4" type="ORF">V6242_13650</name>
</gene>
<keyword evidence="5" id="KW-1185">Reference proteome</keyword>
<proteinExistence type="inferred from homology"/>
<dbReference type="Gene3D" id="3.10.490.10">
    <property type="entry name" value="Gamma-glutamyl cyclotransferase-like"/>
    <property type="match status" value="1"/>
</dbReference>
<reference evidence="4 5" key="1">
    <citation type="submission" date="2024-02" db="EMBL/GenBank/DDBJ databases">
        <title>Bacteria isolated from the canopy kelp, Nereocystis luetkeana.</title>
        <authorList>
            <person name="Pfister C.A."/>
            <person name="Younker I.T."/>
            <person name="Light S.H."/>
        </authorList>
    </citation>
    <scope>NUCLEOTIDE SEQUENCE [LARGE SCALE GENOMIC DNA]</scope>
    <source>
        <strain evidence="4 5">TI.4.07</strain>
    </source>
</reference>
<dbReference type="PANTHER" id="PTHR12510:SF4">
    <property type="entry name" value="GAMMA-GLUTAMYLAMINECYCLOTRANSFERASE"/>
    <property type="match status" value="1"/>
</dbReference>
<name>A0ABU9G7F6_9GAMM</name>
<evidence type="ECO:0000313" key="4">
    <source>
        <dbReference type="EMBL" id="MEL0614195.1"/>
    </source>
</evidence>
<dbReference type="SUPFAM" id="SSF110857">
    <property type="entry name" value="Gamma-glutamyl cyclotransferase-like"/>
    <property type="match status" value="1"/>
</dbReference>
<dbReference type="InterPro" id="IPR013024">
    <property type="entry name" value="GGCT-like"/>
</dbReference>
<evidence type="ECO:0000256" key="1">
    <source>
        <dbReference type="ARBA" id="ARBA00008861"/>
    </source>
</evidence>
<feature type="domain" description="Gamma-glutamylcyclotransferase AIG2-like" evidence="3">
    <location>
        <begin position="4"/>
        <end position="126"/>
    </location>
</feature>
<dbReference type="PANTHER" id="PTHR12510">
    <property type="entry name" value="TROPONIN C-AKIN-1 PROTEIN"/>
    <property type="match status" value="1"/>
</dbReference>
<dbReference type="EMBL" id="JBAKAR010000012">
    <property type="protein sequence ID" value="MEL0614195.1"/>
    <property type="molecule type" value="Genomic_DNA"/>
</dbReference>
<comment type="similarity">
    <text evidence="1 2">Belongs to the gamma-glutamylcyclotransferase family.</text>
</comment>
<evidence type="ECO:0000259" key="3">
    <source>
        <dbReference type="Pfam" id="PF06094"/>
    </source>
</evidence>
<dbReference type="InterPro" id="IPR039126">
    <property type="entry name" value="GGACT"/>
</dbReference>